<reference evidence="3" key="1">
    <citation type="journal article" date="2019" name="Int. J. Syst. Evol. Microbiol.">
        <title>The Global Catalogue of Microorganisms (GCM) 10K type strain sequencing project: providing services to taxonomists for standard genome sequencing and annotation.</title>
        <authorList>
            <consortium name="The Broad Institute Genomics Platform"/>
            <consortium name="The Broad Institute Genome Sequencing Center for Infectious Disease"/>
            <person name="Wu L."/>
            <person name="Ma J."/>
        </authorList>
    </citation>
    <scope>NUCLEOTIDE SEQUENCE [LARGE SCALE GENOMIC DNA]</scope>
    <source>
        <strain evidence="3">KACC 11407</strain>
    </source>
</reference>
<organism evidence="2 3">
    <name type="scientific">Lysobacter yangpyeongensis</name>
    <dbReference type="NCBI Taxonomy" id="346182"/>
    <lineage>
        <taxon>Bacteria</taxon>
        <taxon>Pseudomonadati</taxon>
        <taxon>Pseudomonadota</taxon>
        <taxon>Gammaproteobacteria</taxon>
        <taxon>Lysobacterales</taxon>
        <taxon>Lysobacteraceae</taxon>
        <taxon>Lysobacter</taxon>
    </lineage>
</organism>
<keyword evidence="2" id="KW-0560">Oxidoreductase</keyword>
<keyword evidence="2" id="KW-0503">Monooxygenase</keyword>
<keyword evidence="3" id="KW-1185">Reference proteome</keyword>
<sequence>MFVVVWEYEVRPGSEAAFSALYGADGDWVALFREHAGYLGTELLRDAGADNRFVTIDRWRSQAAYEAFLATAKARYAQIDARGDALTTAERRIGWYSGT</sequence>
<dbReference type="Proteomes" id="UP001596036">
    <property type="component" value="Unassembled WGS sequence"/>
</dbReference>
<dbReference type="GO" id="GO:0004497">
    <property type="term" value="F:monooxygenase activity"/>
    <property type="evidence" value="ECO:0007669"/>
    <property type="project" value="UniProtKB-KW"/>
</dbReference>
<dbReference type="Gene3D" id="3.30.70.100">
    <property type="match status" value="1"/>
</dbReference>
<gene>
    <name evidence="2" type="ORF">ACFPN1_08650</name>
</gene>
<dbReference type="InterPro" id="IPR011008">
    <property type="entry name" value="Dimeric_a/b-barrel"/>
</dbReference>
<protein>
    <submittedName>
        <fullName evidence="2">Antibiotic biosynthesis monooxygenase family protein</fullName>
        <ecNumber evidence="2">1.14.-.-</ecNumber>
    </submittedName>
</protein>
<dbReference type="EMBL" id="JBHSNM010000002">
    <property type="protein sequence ID" value="MFC5570125.1"/>
    <property type="molecule type" value="Genomic_DNA"/>
</dbReference>
<dbReference type="Pfam" id="PF03992">
    <property type="entry name" value="ABM"/>
    <property type="match status" value="1"/>
</dbReference>
<comment type="caution">
    <text evidence="2">The sequence shown here is derived from an EMBL/GenBank/DDBJ whole genome shotgun (WGS) entry which is preliminary data.</text>
</comment>
<dbReference type="EC" id="1.14.-.-" evidence="2"/>
<proteinExistence type="predicted"/>
<feature type="domain" description="ABM" evidence="1">
    <location>
        <begin position="2"/>
        <end position="96"/>
    </location>
</feature>
<accession>A0ABW0SNE3</accession>
<dbReference type="InterPro" id="IPR007138">
    <property type="entry name" value="ABM_dom"/>
</dbReference>
<evidence type="ECO:0000313" key="2">
    <source>
        <dbReference type="EMBL" id="MFC5570125.1"/>
    </source>
</evidence>
<evidence type="ECO:0000313" key="3">
    <source>
        <dbReference type="Proteomes" id="UP001596036"/>
    </source>
</evidence>
<dbReference type="RefSeq" id="WP_386754474.1">
    <property type="nucleotide sequence ID" value="NZ_JBHSNM010000002.1"/>
</dbReference>
<name>A0ABW0SNE3_9GAMM</name>
<evidence type="ECO:0000259" key="1">
    <source>
        <dbReference type="PROSITE" id="PS51725"/>
    </source>
</evidence>
<dbReference type="PROSITE" id="PS51725">
    <property type="entry name" value="ABM"/>
    <property type="match status" value="1"/>
</dbReference>
<dbReference type="SUPFAM" id="SSF54909">
    <property type="entry name" value="Dimeric alpha+beta barrel"/>
    <property type="match status" value="1"/>
</dbReference>